<organism evidence="2">
    <name type="scientific">Hexamita inflata</name>
    <dbReference type="NCBI Taxonomy" id="28002"/>
    <lineage>
        <taxon>Eukaryota</taxon>
        <taxon>Metamonada</taxon>
        <taxon>Diplomonadida</taxon>
        <taxon>Hexamitidae</taxon>
        <taxon>Hexamitinae</taxon>
        <taxon>Hexamita</taxon>
    </lineage>
</organism>
<dbReference type="AlphaFoldDB" id="A0AA86NQ96"/>
<keyword evidence="4" id="KW-1185">Reference proteome</keyword>
<reference evidence="2" key="1">
    <citation type="submission" date="2023-06" db="EMBL/GenBank/DDBJ databases">
        <authorList>
            <person name="Kurt Z."/>
        </authorList>
    </citation>
    <scope>NUCLEOTIDE SEQUENCE</scope>
</reference>
<dbReference type="Proteomes" id="UP001642409">
    <property type="component" value="Unassembled WGS sequence"/>
</dbReference>
<dbReference type="EMBL" id="CAXDID020000261">
    <property type="protein sequence ID" value="CAL6066465.1"/>
    <property type="molecule type" value="Genomic_DNA"/>
</dbReference>
<gene>
    <name evidence="2" type="ORF">HINF_LOCUS10526</name>
    <name evidence="3" type="ORF">HINF_LOCUS52376</name>
</gene>
<reference evidence="3 4" key="2">
    <citation type="submission" date="2024-07" db="EMBL/GenBank/DDBJ databases">
        <authorList>
            <person name="Akdeniz Z."/>
        </authorList>
    </citation>
    <scope>NUCLEOTIDE SEQUENCE [LARGE SCALE GENOMIC DNA]</scope>
</reference>
<sequence>MLNSNFNLLIFKGTYSIQSWICIYRCEQSSIKKYQSLKSVFLFYIQPRQKRLGYKHPEAASCKPIYTGIHLGRTICVSKEAIERLPLSNPGGCGKEREVQGMNEGTNK</sequence>
<name>A0AA86NQ96_9EUKA</name>
<evidence type="ECO:0000313" key="4">
    <source>
        <dbReference type="Proteomes" id="UP001642409"/>
    </source>
</evidence>
<protein>
    <submittedName>
        <fullName evidence="3">Hypothetical_protein</fullName>
    </submittedName>
</protein>
<evidence type="ECO:0000256" key="1">
    <source>
        <dbReference type="SAM" id="MobiDB-lite"/>
    </source>
</evidence>
<evidence type="ECO:0000313" key="3">
    <source>
        <dbReference type="EMBL" id="CAL6066465.1"/>
    </source>
</evidence>
<feature type="region of interest" description="Disordered" evidence="1">
    <location>
        <begin position="88"/>
        <end position="108"/>
    </location>
</feature>
<evidence type="ECO:0000313" key="2">
    <source>
        <dbReference type="EMBL" id="CAI9922881.1"/>
    </source>
</evidence>
<comment type="caution">
    <text evidence="2">The sequence shown here is derived from an EMBL/GenBank/DDBJ whole genome shotgun (WGS) entry which is preliminary data.</text>
</comment>
<proteinExistence type="predicted"/>
<dbReference type="EMBL" id="CATOUU010000264">
    <property type="protein sequence ID" value="CAI9922881.1"/>
    <property type="molecule type" value="Genomic_DNA"/>
</dbReference>
<accession>A0AA86NQ96</accession>